<dbReference type="Proteomes" id="UP000092578">
    <property type="component" value="Unassembled WGS sequence"/>
</dbReference>
<evidence type="ECO:0000313" key="1">
    <source>
        <dbReference type="EMBL" id="OCA90301.1"/>
    </source>
</evidence>
<evidence type="ECO:0000313" key="2">
    <source>
        <dbReference type="Proteomes" id="UP000092578"/>
    </source>
</evidence>
<name>A0A1B9B2G3_9BACI</name>
<keyword evidence="2" id="KW-1185">Reference proteome</keyword>
<proteinExistence type="predicted"/>
<dbReference type="RefSeq" id="WP_065409993.1">
    <property type="nucleotide sequence ID" value="NZ_MAYT01000009.1"/>
</dbReference>
<dbReference type="EMBL" id="MAYT01000009">
    <property type="protein sequence ID" value="OCA90301.1"/>
    <property type="molecule type" value="Genomic_DNA"/>
</dbReference>
<reference evidence="2" key="1">
    <citation type="submission" date="2016-05" db="EMBL/GenBank/DDBJ databases">
        <authorList>
            <person name="Liu B."/>
            <person name="Wang J."/>
            <person name="Zhu Y."/>
            <person name="Liu G."/>
            <person name="Chen Q."/>
            <person name="Chen Z."/>
            <person name="Lan J."/>
            <person name="Che J."/>
            <person name="Ge C."/>
            <person name="Shi H."/>
            <person name="Pan Z."/>
            <person name="Liu X."/>
        </authorList>
    </citation>
    <scope>NUCLEOTIDE SEQUENCE [LARGE SCALE GENOMIC DNA]</scope>
    <source>
        <strain evidence="2">FJAT-27215</strain>
    </source>
</reference>
<dbReference type="AlphaFoldDB" id="A0A1B9B2G3"/>
<gene>
    <name evidence="1" type="ORF">A8F95_21130</name>
</gene>
<sequence length="61" mass="6950">MRLNYKNERLLAAKLIDDITSELSEFRLLNDQQNLVDFFTGVAFGLKEAAFASTLAYEYGN</sequence>
<accession>A0A1B9B2G3</accession>
<organism evidence="1 2">
    <name type="scientific">Pseudobacillus wudalianchiensis</name>
    <dbReference type="NCBI Taxonomy" id="1743143"/>
    <lineage>
        <taxon>Bacteria</taxon>
        <taxon>Bacillati</taxon>
        <taxon>Bacillota</taxon>
        <taxon>Bacilli</taxon>
        <taxon>Bacillales</taxon>
        <taxon>Bacillaceae</taxon>
        <taxon>Pseudobacillus</taxon>
    </lineage>
</organism>
<protein>
    <submittedName>
        <fullName evidence="1">Uncharacterized protein</fullName>
    </submittedName>
</protein>
<comment type="caution">
    <text evidence="1">The sequence shown here is derived from an EMBL/GenBank/DDBJ whole genome shotgun (WGS) entry which is preliminary data.</text>
</comment>